<feature type="transmembrane region" description="Helical" evidence="6">
    <location>
        <begin position="68"/>
        <end position="87"/>
    </location>
</feature>
<feature type="transmembrane region" description="Helical" evidence="6">
    <location>
        <begin position="262"/>
        <end position="285"/>
    </location>
</feature>
<feature type="transmembrane region" description="Helical" evidence="6">
    <location>
        <begin position="21"/>
        <end position="37"/>
    </location>
</feature>
<evidence type="ECO:0000256" key="6">
    <source>
        <dbReference type="SAM" id="Phobius"/>
    </source>
</evidence>
<dbReference type="GO" id="GO:0005886">
    <property type="term" value="C:plasma membrane"/>
    <property type="evidence" value="ECO:0007669"/>
    <property type="project" value="UniProtKB-SubCell"/>
</dbReference>
<feature type="transmembrane region" description="Helical" evidence="6">
    <location>
        <begin position="43"/>
        <end position="61"/>
    </location>
</feature>
<evidence type="ECO:0000313" key="8">
    <source>
        <dbReference type="Proteomes" id="UP000593847"/>
    </source>
</evidence>
<keyword evidence="2" id="KW-1003">Cell membrane</keyword>
<dbReference type="AlphaFoldDB" id="A0A7L9GAY8"/>
<proteinExistence type="predicted"/>
<accession>A0A7L9GAY8</accession>
<evidence type="ECO:0000313" key="7">
    <source>
        <dbReference type="EMBL" id="QOJ89572.1"/>
    </source>
</evidence>
<sequence>MMTNTVQNLPVASAPQTHKPLKWLAFGGLAVLLAFVPEELNAYWLRVATTAVIYTLAAASLNVLYARLGLVSLAQVALVGVGGWVSLRVAHSGHWPFELSLLAGGAAAGLTGMLVGLPALRLRGLYLALITLMAAAGFSVLINAMQFPNGGEGLRGFSPAGGVLMARPWGGQSDIGMFRYCVVVAGLGFLLIEWHRRSRPGRAWALIRKGEACAMAAGINVSLYKSWAFALAGFLAGSAGALLAASLGTLDARSFPASESIMLAALSIVGGAYSFLGAIITGVLYRVFPAFLDSLGMAGDLSYVIFGVALLHTLVSAPRGIAGQLFASLQKWRARP</sequence>
<protein>
    <submittedName>
        <fullName evidence="7">Branched-chain amino acid ABC transporter permease</fullName>
    </submittedName>
</protein>
<feature type="transmembrane region" description="Helical" evidence="6">
    <location>
        <begin position="229"/>
        <end position="250"/>
    </location>
</feature>
<feature type="transmembrane region" description="Helical" evidence="6">
    <location>
        <begin position="305"/>
        <end position="327"/>
    </location>
</feature>
<evidence type="ECO:0000256" key="5">
    <source>
        <dbReference type="ARBA" id="ARBA00023136"/>
    </source>
</evidence>
<dbReference type="PANTHER" id="PTHR30482:SF20">
    <property type="entry name" value="HIGH-AFFINITY BRANCHED-CHAIN AMINO ACID TRANSPORT SYSTEM PERMEASE PROTEIN LIVM"/>
    <property type="match status" value="1"/>
</dbReference>
<dbReference type="RefSeq" id="WP_192907358.1">
    <property type="nucleotide sequence ID" value="NZ_CP062699.1"/>
</dbReference>
<comment type="subcellular location">
    <subcellularLocation>
        <location evidence="1">Cell inner membrane</location>
        <topology evidence="1">Multi-pass membrane protein</topology>
    </subcellularLocation>
</comment>
<dbReference type="PANTHER" id="PTHR30482">
    <property type="entry name" value="HIGH-AFFINITY BRANCHED-CHAIN AMINO ACID TRANSPORT SYSTEM PERMEASE"/>
    <property type="match status" value="1"/>
</dbReference>
<dbReference type="CDD" id="cd06581">
    <property type="entry name" value="TM_PBP1_LivM_like"/>
    <property type="match status" value="1"/>
</dbReference>
<evidence type="ECO:0000256" key="4">
    <source>
        <dbReference type="ARBA" id="ARBA00022989"/>
    </source>
</evidence>
<keyword evidence="3 6" id="KW-0812">Transmembrane</keyword>
<evidence type="ECO:0000256" key="2">
    <source>
        <dbReference type="ARBA" id="ARBA00022475"/>
    </source>
</evidence>
<name>A0A7L9GAY8_9PSED</name>
<keyword evidence="5 6" id="KW-0472">Membrane</keyword>
<keyword evidence="8" id="KW-1185">Reference proteome</keyword>
<dbReference type="KEGG" id="ptai:ICN73_17085"/>
<dbReference type="Proteomes" id="UP000593847">
    <property type="component" value="Chromosome"/>
</dbReference>
<keyword evidence="4 6" id="KW-1133">Transmembrane helix</keyword>
<dbReference type="GO" id="GO:0015658">
    <property type="term" value="F:branched-chain amino acid transmembrane transporter activity"/>
    <property type="evidence" value="ECO:0007669"/>
    <property type="project" value="InterPro"/>
</dbReference>
<evidence type="ECO:0000256" key="3">
    <source>
        <dbReference type="ARBA" id="ARBA00022692"/>
    </source>
</evidence>
<dbReference type="InterPro" id="IPR001851">
    <property type="entry name" value="ABC_transp_permease"/>
</dbReference>
<evidence type="ECO:0000256" key="1">
    <source>
        <dbReference type="ARBA" id="ARBA00004429"/>
    </source>
</evidence>
<gene>
    <name evidence="7" type="ORF">ICN73_17085</name>
</gene>
<dbReference type="Pfam" id="PF02653">
    <property type="entry name" value="BPD_transp_2"/>
    <property type="match status" value="1"/>
</dbReference>
<feature type="transmembrane region" description="Helical" evidence="6">
    <location>
        <begin position="177"/>
        <end position="194"/>
    </location>
</feature>
<reference evidence="7" key="1">
    <citation type="submission" date="2020-09" db="EMBL/GenBank/DDBJ databases">
        <title>Complete genome sequence of Pseudomonas taiwanensis CC, a plant growth-promoting and biotite-weathering strain.</title>
        <authorList>
            <person name="Cheng C."/>
        </authorList>
    </citation>
    <scope>NUCLEOTIDE SEQUENCE [LARGE SCALE GENOMIC DNA]</scope>
    <source>
        <strain evidence="7">WRS8</strain>
    </source>
</reference>
<feature type="transmembrane region" description="Helical" evidence="6">
    <location>
        <begin position="206"/>
        <end position="223"/>
    </location>
</feature>
<feature type="transmembrane region" description="Helical" evidence="6">
    <location>
        <begin position="99"/>
        <end position="117"/>
    </location>
</feature>
<dbReference type="EMBL" id="CP062699">
    <property type="protein sequence ID" value="QOJ89572.1"/>
    <property type="molecule type" value="Genomic_DNA"/>
</dbReference>
<feature type="transmembrane region" description="Helical" evidence="6">
    <location>
        <begin position="124"/>
        <end position="145"/>
    </location>
</feature>
<organism evidence="7 8">
    <name type="scientific">Pseudomonas taiwanensis</name>
    <dbReference type="NCBI Taxonomy" id="470150"/>
    <lineage>
        <taxon>Bacteria</taxon>
        <taxon>Pseudomonadati</taxon>
        <taxon>Pseudomonadota</taxon>
        <taxon>Gammaproteobacteria</taxon>
        <taxon>Pseudomonadales</taxon>
        <taxon>Pseudomonadaceae</taxon>
        <taxon>Pseudomonas</taxon>
    </lineage>
</organism>
<dbReference type="InterPro" id="IPR043428">
    <property type="entry name" value="LivM-like"/>
</dbReference>